<proteinExistence type="predicted"/>
<evidence type="ECO:0000313" key="3">
    <source>
        <dbReference type="Proteomes" id="UP000195569"/>
    </source>
</evidence>
<dbReference type="InterPro" id="IPR039446">
    <property type="entry name" value="DauR-like"/>
</dbReference>
<comment type="caution">
    <text evidence="2">The sequence shown here is derived from an EMBL/GenBank/DDBJ whole genome shotgun (WGS) entry which is preliminary data.</text>
</comment>
<dbReference type="InterPro" id="IPR039445">
    <property type="entry name" value="DauR-like_HTH"/>
</dbReference>
<name>A0A1N7SWS2_9BURK</name>
<feature type="domain" description="Transcriptional regulator DauR-like HTH" evidence="1">
    <location>
        <begin position="38"/>
        <end position="97"/>
    </location>
</feature>
<dbReference type="PANTHER" id="PTHR35568">
    <property type="entry name" value="TRANSCRIPTIONAL REGULATOR DAUR"/>
    <property type="match status" value="1"/>
</dbReference>
<protein>
    <submittedName>
        <fullName evidence="2">Sensory box protein</fullName>
    </submittedName>
</protein>
<gene>
    <name evidence="2" type="ORF">BN2476_1460002</name>
</gene>
<evidence type="ECO:0000313" key="2">
    <source>
        <dbReference type="EMBL" id="SIT51828.1"/>
    </source>
</evidence>
<sequence>MNVDATLFRSISTLLEQSSLSKKDRAKASIDPSAADSIRERIDRFAVSVATTAQALKTDQRKALMRALKEKRYLQLHKSMETVAQHLGVSRATAYNDAK</sequence>
<dbReference type="AlphaFoldDB" id="A0A1N7SWS2"/>
<keyword evidence="3" id="KW-1185">Reference proteome</keyword>
<accession>A0A1N7SWS2</accession>
<reference evidence="2" key="1">
    <citation type="submission" date="2016-12" db="EMBL/GenBank/DDBJ databases">
        <authorList>
            <person name="Moulin L."/>
        </authorList>
    </citation>
    <scope>NUCLEOTIDE SEQUENCE [LARGE SCALE GENOMIC DNA]</scope>
    <source>
        <strain evidence="2">STM 7183</strain>
    </source>
</reference>
<dbReference type="RefSeq" id="WP_235851229.1">
    <property type="nucleotide sequence ID" value="NZ_CYGY02000146.1"/>
</dbReference>
<dbReference type="Pfam" id="PF13309">
    <property type="entry name" value="HTH_22"/>
    <property type="match status" value="1"/>
</dbReference>
<evidence type="ECO:0000259" key="1">
    <source>
        <dbReference type="Pfam" id="PF13309"/>
    </source>
</evidence>
<dbReference type="PANTHER" id="PTHR35568:SF1">
    <property type="entry name" value="TRANSCRIPTIONAL REGULATOR DAUR"/>
    <property type="match status" value="1"/>
</dbReference>
<organism evidence="2 3">
    <name type="scientific">Paraburkholderia piptadeniae</name>
    <dbReference type="NCBI Taxonomy" id="1701573"/>
    <lineage>
        <taxon>Bacteria</taxon>
        <taxon>Pseudomonadati</taxon>
        <taxon>Pseudomonadota</taxon>
        <taxon>Betaproteobacteria</taxon>
        <taxon>Burkholderiales</taxon>
        <taxon>Burkholderiaceae</taxon>
        <taxon>Paraburkholderia</taxon>
    </lineage>
</organism>
<dbReference type="Proteomes" id="UP000195569">
    <property type="component" value="Unassembled WGS sequence"/>
</dbReference>
<dbReference type="EMBL" id="CYGY02000146">
    <property type="protein sequence ID" value="SIT51828.1"/>
    <property type="molecule type" value="Genomic_DNA"/>
</dbReference>